<protein>
    <submittedName>
        <fullName evidence="1">Uncharacterized protein</fullName>
    </submittedName>
</protein>
<dbReference type="EMBL" id="JANBPW010003553">
    <property type="protein sequence ID" value="KAJ1937343.1"/>
    <property type="molecule type" value="Genomic_DNA"/>
</dbReference>
<sequence>MAQRSRIPTRRGANSTSDENKFAGAAPTAAAHATGKHIEATKASLRPRAATVMGAAAGKNLNAGPTKIGNGKPAVTGLHARPRNALGEVSSIAKVHDSATTKIVKPGEVTARLHTMRAGSRLARPGQQPSLPKPPLGHGPRARQAGGPMRPSAAAPRPSSIVGARPISKPIGPINSRRLRITSTGSSDDGLPSKRVKSDEATRDLVPSAHSLLGKHPRNGVRATGHHVAAAAKSIERAHLDTHDEIDGLDLEPEREYKISNHGQHYHRRTYSSDAEM</sequence>
<accession>A0ACC1J4U1</accession>
<feature type="non-terminal residue" evidence="1">
    <location>
        <position position="277"/>
    </location>
</feature>
<dbReference type="Proteomes" id="UP001150603">
    <property type="component" value="Unassembled WGS sequence"/>
</dbReference>
<proteinExistence type="predicted"/>
<evidence type="ECO:0000313" key="2">
    <source>
        <dbReference type="Proteomes" id="UP001150603"/>
    </source>
</evidence>
<comment type="caution">
    <text evidence="1">The sequence shown here is derived from an EMBL/GenBank/DDBJ whole genome shotgun (WGS) entry which is preliminary data.</text>
</comment>
<organism evidence="1 2">
    <name type="scientific">Linderina macrospora</name>
    <dbReference type="NCBI Taxonomy" id="4868"/>
    <lineage>
        <taxon>Eukaryota</taxon>
        <taxon>Fungi</taxon>
        <taxon>Fungi incertae sedis</taxon>
        <taxon>Zoopagomycota</taxon>
        <taxon>Kickxellomycotina</taxon>
        <taxon>Kickxellomycetes</taxon>
        <taxon>Kickxellales</taxon>
        <taxon>Kickxellaceae</taxon>
        <taxon>Linderina</taxon>
    </lineage>
</organism>
<keyword evidence="2" id="KW-1185">Reference proteome</keyword>
<reference evidence="1" key="1">
    <citation type="submission" date="2022-07" db="EMBL/GenBank/DDBJ databases">
        <title>Phylogenomic reconstructions and comparative analyses of Kickxellomycotina fungi.</title>
        <authorList>
            <person name="Reynolds N.K."/>
            <person name="Stajich J.E."/>
            <person name="Barry K."/>
            <person name="Grigoriev I.V."/>
            <person name="Crous P."/>
            <person name="Smith M.E."/>
        </authorList>
    </citation>
    <scope>NUCLEOTIDE SEQUENCE</scope>
    <source>
        <strain evidence="1">NRRL 5244</strain>
    </source>
</reference>
<gene>
    <name evidence="1" type="ORF">FBU59_004779</name>
</gene>
<name>A0ACC1J4U1_9FUNG</name>
<evidence type="ECO:0000313" key="1">
    <source>
        <dbReference type="EMBL" id="KAJ1937343.1"/>
    </source>
</evidence>